<organism evidence="3 4">
    <name type="scientific">Paraburkholderia phytofirmans (strain DSM 17436 / LMG 22146 / PsJN)</name>
    <name type="common">Burkholderia phytofirmans</name>
    <dbReference type="NCBI Taxonomy" id="398527"/>
    <lineage>
        <taxon>Bacteria</taxon>
        <taxon>Pseudomonadati</taxon>
        <taxon>Pseudomonadota</taxon>
        <taxon>Betaproteobacteria</taxon>
        <taxon>Burkholderiales</taxon>
        <taxon>Burkholderiaceae</taxon>
        <taxon>Paraburkholderia</taxon>
    </lineage>
</organism>
<dbReference type="KEGG" id="bpy:Bphyt_6378"/>
<dbReference type="PANTHER" id="PTHR46268:SF15">
    <property type="entry name" value="UNIVERSAL STRESS PROTEIN HP_0031"/>
    <property type="match status" value="1"/>
</dbReference>
<dbReference type="HOGENOM" id="CLU_049301_16_6_4"/>
<dbReference type="CDD" id="cd00293">
    <property type="entry name" value="USP-like"/>
    <property type="match status" value="1"/>
</dbReference>
<dbReference type="RefSeq" id="WP_012428202.1">
    <property type="nucleotide sequence ID" value="NC_010676.1"/>
</dbReference>
<dbReference type="InterPro" id="IPR006016">
    <property type="entry name" value="UspA"/>
</dbReference>
<dbReference type="Proteomes" id="UP000001739">
    <property type="component" value="Chromosome 2"/>
</dbReference>
<name>B2T8N1_PARPJ</name>
<evidence type="ECO:0000313" key="4">
    <source>
        <dbReference type="Proteomes" id="UP000001739"/>
    </source>
</evidence>
<gene>
    <name evidence="3" type="ordered locus">Bphyt_6378</name>
</gene>
<dbReference type="AlphaFoldDB" id="B2T8N1"/>
<dbReference type="SUPFAM" id="SSF52402">
    <property type="entry name" value="Adenine nucleotide alpha hydrolases-like"/>
    <property type="match status" value="1"/>
</dbReference>
<evidence type="ECO:0000256" key="1">
    <source>
        <dbReference type="ARBA" id="ARBA00008791"/>
    </source>
</evidence>
<evidence type="ECO:0000259" key="2">
    <source>
        <dbReference type="Pfam" id="PF00582"/>
    </source>
</evidence>
<dbReference type="Pfam" id="PF00582">
    <property type="entry name" value="Usp"/>
    <property type="match status" value="1"/>
</dbReference>
<dbReference type="EMBL" id="CP001053">
    <property type="protein sequence ID" value="ACD20694.1"/>
    <property type="molecule type" value="Genomic_DNA"/>
</dbReference>
<dbReference type="eggNOG" id="COG0589">
    <property type="taxonomic scope" value="Bacteria"/>
</dbReference>
<accession>B2T8N1</accession>
<dbReference type="PANTHER" id="PTHR46268">
    <property type="entry name" value="STRESS RESPONSE PROTEIN NHAX"/>
    <property type="match status" value="1"/>
</dbReference>
<reference evidence="3 4" key="1">
    <citation type="journal article" date="2011" name="J. Bacteriol.">
        <title>Complete genome sequence of the plant growth-promoting endophyte Burkholderia phytofirmans strain PsJN.</title>
        <authorList>
            <person name="Weilharter A."/>
            <person name="Mitter B."/>
            <person name="Shin M.V."/>
            <person name="Chain P.S."/>
            <person name="Nowak J."/>
            <person name="Sessitsch A."/>
        </authorList>
    </citation>
    <scope>NUCLEOTIDE SEQUENCE [LARGE SCALE GENOMIC DNA]</scope>
    <source>
        <strain evidence="4">DSM 17436 / LMG 22146 / PsJN</strain>
    </source>
</reference>
<dbReference type="InterPro" id="IPR014729">
    <property type="entry name" value="Rossmann-like_a/b/a_fold"/>
</dbReference>
<feature type="domain" description="UspA" evidence="2">
    <location>
        <begin position="4"/>
        <end position="139"/>
    </location>
</feature>
<evidence type="ECO:0000313" key="3">
    <source>
        <dbReference type="EMBL" id="ACD20694.1"/>
    </source>
</evidence>
<dbReference type="OrthoDB" id="8564780at2"/>
<proteinExistence type="inferred from homology"/>
<dbReference type="Gene3D" id="3.40.50.620">
    <property type="entry name" value="HUPs"/>
    <property type="match status" value="1"/>
</dbReference>
<sequence>MAPFDRILLCYDGTPEGQRALRCGAALARHLDAETHLLAILDLAWWPAGYDAFSSMKFDIDENAARQILQEGIAKLQSWGVSATAHSAVGDATEQISNLANSLSADLIVIGHRHGGFVTRWLAGGSHLALLDRVSCGVLFEVID</sequence>
<dbReference type="STRING" id="398527.Bphyt_6378"/>
<protein>
    <submittedName>
        <fullName evidence="3">UspA domain protein</fullName>
    </submittedName>
</protein>
<comment type="similarity">
    <text evidence="1">Belongs to the universal stress protein A family.</text>
</comment>